<keyword evidence="4" id="KW-1185">Reference proteome</keyword>
<dbReference type="GO" id="GO:0046872">
    <property type="term" value="F:metal ion binding"/>
    <property type="evidence" value="ECO:0007669"/>
    <property type="project" value="InterPro"/>
</dbReference>
<dbReference type="Proteomes" id="UP000199031">
    <property type="component" value="Unassembled WGS sequence"/>
</dbReference>
<dbReference type="RefSeq" id="WP_218148597.1">
    <property type="nucleotide sequence ID" value="NZ_FOXQ01000022.1"/>
</dbReference>
<sequence>MKLKYLLLGAMSFCSASLFAQTKTDTVKVWGNCDECKSKIEKAAAKAGASTASWSDETYLLAVNYDETKTSVLDIEKAIAAVGYDTQDVKADDAAYKKLPKCCQYDRKPATKAD</sequence>
<dbReference type="InterPro" id="IPR006121">
    <property type="entry name" value="HMA_dom"/>
</dbReference>
<name>A0A1I5ZF56_9BACT</name>
<accession>A0A1I5ZF56</accession>
<dbReference type="EMBL" id="FOXQ01000022">
    <property type="protein sequence ID" value="SFQ55149.1"/>
    <property type="molecule type" value="Genomic_DNA"/>
</dbReference>
<feature type="chain" id="PRO_5011722686" description="HMA domain-containing protein" evidence="1">
    <location>
        <begin position="21"/>
        <end position="114"/>
    </location>
</feature>
<feature type="domain" description="HMA" evidence="2">
    <location>
        <begin position="22"/>
        <end position="87"/>
    </location>
</feature>
<evidence type="ECO:0000259" key="2">
    <source>
        <dbReference type="PROSITE" id="PS50846"/>
    </source>
</evidence>
<dbReference type="STRING" id="1465490.SAMN05444277_12211"/>
<dbReference type="SUPFAM" id="SSF55008">
    <property type="entry name" value="HMA, heavy metal-associated domain"/>
    <property type="match status" value="1"/>
</dbReference>
<evidence type="ECO:0000256" key="1">
    <source>
        <dbReference type="SAM" id="SignalP"/>
    </source>
</evidence>
<dbReference type="PROSITE" id="PS50846">
    <property type="entry name" value="HMA_2"/>
    <property type="match status" value="1"/>
</dbReference>
<dbReference type="AlphaFoldDB" id="A0A1I5ZF56"/>
<keyword evidence="1" id="KW-0732">Signal</keyword>
<reference evidence="3 4" key="1">
    <citation type="submission" date="2016-10" db="EMBL/GenBank/DDBJ databases">
        <authorList>
            <person name="de Groot N.N."/>
        </authorList>
    </citation>
    <scope>NUCLEOTIDE SEQUENCE [LARGE SCALE GENOMIC DNA]</scope>
    <source>
        <strain evidence="3 4">DSM 28286</strain>
    </source>
</reference>
<evidence type="ECO:0000313" key="4">
    <source>
        <dbReference type="Proteomes" id="UP000199031"/>
    </source>
</evidence>
<organism evidence="3 4">
    <name type="scientific">Parafilimonas terrae</name>
    <dbReference type="NCBI Taxonomy" id="1465490"/>
    <lineage>
        <taxon>Bacteria</taxon>
        <taxon>Pseudomonadati</taxon>
        <taxon>Bacteroidota</taxon>
        <taxon>Chitinophagia</taxon>
        <taxon>Chitinophagales</taxon>
        <taxon>Chitinophagaceae</taxon>
        <taxon>Parafilimonas</taxon>
    </lineage>
</organism>
<dbReference type="Gene3D" id="3.30.70.100">
    <property type="match status" value="1"/>
</dbReference>
<dbReference type="InterPro" id="IPR036163">
    <property type="entry name" value="HMA_dom_sf"/>
</dbReference>
<protein>
    <recommendedName>
        <fullName evidence="2">HMA domain-containing protein</fullName>
    </recommendedName>
</protein>
<proteinExistence type="predicted"/>
<evidence type="ECO:0000313" key="3">
    <source>
        <dbReference type="EMBL" id="SFQ55149.1"/>
    </source>
</evidence>
<feature type="signal peptide" evidence="1">
    <location>
        <begin position="1"/>
        <end position="20"/>
    </location>
</feature>
<gene>
    <name evidence="3" type="ORF">SAMN05444277_12211</name>
</gene>